<keyword evidence="3" id="KW-0560">Oxidoreductase</keyword>
<dbReference type="InterPro" id="IPR036291">
    <property type="entry name" value="NAD(P)-bd_dom_sf"/>
</dbReference>
<proteinExistence type="inferred from homology"/>
<keyword evidence="2" id="KW-0521">NADP</keyword>
<name>A0ABP0ZIM1_9ASCO</name>
<evidence type="ECO:0000256" key="4">
    <source>
        <dbReference type="RuleBase" id="RU000363"/>
    </source>
</evidence>
<accession>A0ABP0ZIM1</accession>
<gene>
    <name evidence="5" type="ORF">LODBEIA_P22130</name>
</gene>
<organism evidence="5 6">
    <name type="scientific">Lodderomyces beijingensis</name>
    <dbReference type="NCBI Taxonomy" id="1775926"/>
    <lineage>
        <taxon>Eukaryota</taxon>
        <taxon>Fungi</taxon>
        <taxon>Dikarya</taxon>
        <taxon>Ascomycota</taxon>
        <taxon>Saccharomycotina</taxon>
        <taxon>Pichiomycetes</taxon>
        <taxon>Debaryomycetaceae</taxon>
        <taxon>Candida/Lodderomyces clade</taxon>
        <taxon>Lodderomyces</taxon>
    </lineage>
</organism>
<dbReference type="InterPro" id="IPR002347">
    <property type="entry name" value="SDR_fam"/>
</dbReference>
<protein>
    <recommendedName>
        <fullName evidence="7">NADPH-dependent 1-acyldihydroxyacetone phosphate reductase</fullName>
    </recommendedName>
</protein>
<dbReference type="SUPFAM" id="SSF51735">
    <property type="entry name" value="NAD(P)-binding Rossmann-fold domains"/>
    <property type="match status" value="1"/>
</dbReference>
<dbReference type="InterPro" id="IPR020904">
    <property type="entry name" value="Sc_DH/Rdtase_CS"/>
</dbReference>
<dbReference type="PRINTS" id="PR00081">
    <property type="entry name" value="GDHRDH"/>
</dbReference>
<dbReference type="GeneID" id="92207409"/>
<evidence type="ECO:0000313" key="6">
    <source>
        <dbReference type="Proteomes" id="UP001497383"/>
    </source>
</evidence>
<comment type="similarity">
    <text evidence="1 4">Belongs to the short-chain dehydrogenases/reductases (SDR) family.</text>
</comment>
<dbReference type="RefSeq" id="XP_066829151.1">
    <property type="nucleotide sequence ID" value="XM_066972188.1"/>
</dbReference>
<dbReference type="Proteomes" id="UP001497383">
    <property type="component" value="Chromosome 3"/>
</dbReference>
<reference evidence="5 6" key="1">
    <citation type="submission" date="2024-03" db="EMBL/GenBank/DDBJ databases">
        <authorList>
            <person name="Brejova B."/>
        </authorList>
    </citation>
    <scope>NUCLEOTIDE SEQUENCE [LARGE SCALE GENOMIC DNA]</scope>
    <source>
        <strain evidence="5 6">CBS 14171</strain>
    </source>
</reference>
<dbReference type="Pfam" id="PF00106">
    <property type="entry name" value="adh_short"/>
    <property type="match status" value="1"/>
</dbReference>
<evidence type="ECO:0000313" key="5">
    <source>
        <dbReference type="EMBL" id="CAK9437835.1"/>
    </source>
</evidence>
<dbReference type="PANTHER" id="PTHR44169:SF6">
    <property type="entry name" value="NADPH-DEPENDENT 1-ACYLDIHYDROXYACETONE PHOSPHATE REDUCTASE"/>
    <property type="match status" value="1"/>
</dbReference>
<evidence type="ECO:0000256" key="3">
    <source>
        <dbReference type="ARBA" id="ARBA00023002"/>
    </source>
</evidence>
<dbReference type="PANTHER" id="PTHR44169">
    <property type="entry name" value="NADPH-DEPENDENT 1-ACYLDIHYDROXYACETONE PHOSPHATE REDUCTASE"/>
    <property type="match status" value="1"/>
</dbReference>
<evidence type="ECO:0000256" key="1">
    <source>
        <dbReference type="ARBA" id="ARBA00006484"/>
    </source>
</evidence>
<dbReference type="EMBL" id="OZ022407">
    <property type="protein sequence ID" value="CAK9437835.1"/>
    <property type="molecule type" value="Genomic_DNA"/>
</dbReference>
<evidence type="ECO:0008006" key="7">
    <source>
        <dbReference type="Google" id="ProtNLM"/>
    </source>
</evidence>
<evidence type="ECO:0000256" key="2">
    <source>
        <dbReference type="ARBA" id="ARBA00022857"/>
    </source>
</evidence>
<dbReference type="PRINTS" id="PR00080">
    <property type="entry name" value="SDRFAMILY"/>
</dbReference>
<keyword evidence="6" id="KW-1185">Reference proteome</keyword>
<dbReference type="PROSITE" id="PS00061">
    <property type="entry name" value="ADH_SHORT"/>
    <property type="match status" value="1"/>
</dbReference>
<dbReference type="Gene3D" id="3.40.50.720">
    <property type="entry name" value="NAD(P)-binding Rossmann-like Domain"/>
    <property type="match status" value="1"/>
</dbReference>
<sequence length="306" mass="33713">MAKAEPRRKFALVTGASSGIGHSLAKEFATKGYQVIACSPANVVHLHEDLVENHGAVSLACDITNAEDLLLLKKRVLEETGGYLDVLYNNAGVAYGASSIEMDEDKLDRLFQVNVLGHINVTKQLAPLVINAKGSIVFTSSIAARVPLAWTSVYSATKAAIDAYARTLHGEMAPFGVRVHSVITGGVQTAISGNLAEKELKKEIEGSVYDVDGALECLVATNRMSMNSKCTPDEYARDMVAQVTEKPNKFNLYGGFRCLLLNFMSRYFPLWLMESLVQRKFKQQVVFQNVEKFVRARDADNRKIFE</sequence>